<feature type="region of interest" description="Disordered" evidence="1">
    <location>
        <begin position="375"/>
        <end position="394"/>
    </location>
</feature>
<gene>
    <name evidence="3" type="ORF">QBC38DRAFT_19917</name>
</gene>
<reference evidence="3" key="1">
    <citation type="journal article" date="2023" name="Mol. Phylogenet. Evol.">
        <title>Genome-scale phylogeny and comparative genomics of the fungal order Sordariales.</title>
        <authorList>
            <person name="Hensen N."/>
            <person name="Bonometti L."/>
            <person name="Westerberg I."/>
            <person name="Brannstrom I.O."/>
            <person name="Guillou S."/>
            <person name="Cros-Aarteil S."/>
            <person name="Calhoun S."/>
            <person name="Haridas S."/>
            <person name="Kuo A."/>
            <person name="Mondo S."/>
            <person name="Pangilinan J."/>
            <person name="Riley R."/>
            <person name="LaButti K."/>
            <person name="Andreopoulos B."/>
            <person name="Lipzen A."/>
            <person name="Chen C."/>
            <person name="Yan M."/>
            <person name="Daum C."/>
            <person name="Ng V."/>
            <person name="Clum A."/>
            <person name="Steindorff A."/>
            <person name="Ohm R.A."/>
            <person name="Martin F."/>
            <person name="Silar P."/>
            <person name="Natvig D.O."/>
            <person name="Lalanne C."/>
            <person name="Gautier V."/>
            <person name="Ament-Velasquez S.L."/>
            <person name="Kruys A."/>
            <person name="Hutchinson M.I."/>
            <person name="Powell A.J."/>
            <person name="Barry K."/>
            <person name="Miller A.N."/>
            <person name="Grigoriev I.V."/>
            <person name="Debuchy R."/>
            <person name="Gladieux P."/>
            <person name="Hiltunen Thoren M."/>
            <person name="Johannesson H."/>
        </authorList>
    </citation>
    <scope>NUCLEOTIDE SEQUENCE</scope>
    <source>
        <strain evidence="3">CBS 990.96</strain>
    </source>
</reference>
<keyword evidence="4" id="KW-1185">Reference proteome</keyword>
<dbReference type="AlphaFoldDB" id="A0AAN7H307"/>
<name>A0AAN7H307_9PEZI</name>
<dbReference type="Gene3D" id="3.40.640.10">
    <property type="entry name" value="Type I PLP-dependent aspartate aminotransferase-like (Major domain)"/>
    <property type="match status" value="1"/>
</dbReference>
<dbReference type="InterPro" id="IPR000192">
    <property type="entry name" value="Aminotrans_V_dom"/>
</dbReference>
<reference evidence="3" key="2">
    <citation type="submission" date="2023-05" db="EMBL/GenBank/DDBJ databases">
        <authorList>
            <consortium name="Lawrence Berkeley National Laboratory"/>
            <person name="Steindorff A."/>
            <person name="Hensen N."/>
            <person name="Bonometti L."/>
            <person name="Westerberg I."/>
            <person name="Brannstrom I.O."/>
            <person name="Guillou S."/>
            <person name="Cros-Aarteil S."/>
            <person name="Calhoun S."/>
            <person name="Haridas S."/>
            <person name="Kuo A."/>
            <person name="Mondo S."/>
            <person name="Pangilinan J."/>
            <person name="Riley R."/>
            <person name="Labutti K."/>
            <person name="Andreopoulos B."/>
            <person name="Lipzen A."/>
            <person name="Chen C."/>
            <person name="Yanf M."/>
            <person name="Daum C."/>
            <person name="Ng V."/>
            <person name="Clum A."/>
            <person name="Ohm R."/>
            <person name="Martin F."/>
            <person name="Silar P."/>
            <person name="Natvig D."/>
            <person name="Lalanne C."/>
            <person name="Gautier V."/>
            <person name="Ament-Velasquez S.L."/>
            <person name="Kruys A."/>
            <person name="Hutchinson M.I."/>
            <person name="Powell A.J."/>
            <person name="Barry K."/>
            <person name="Miller A.N."/>
            <person name="Grigoriev I.V."/>
            <person name="Debuchy R."/>
            <person name="Gladieux P."/>
            <person name="Thoren M.H."/>
            <person name="Johannesson H."/>
        </authorList>
    </citation>
    <scope>NUCLEOTIDE SEQUENCE</scope>
    <source>
        <strain evidence="3">CBS 990.96</strain>
    </source>
</reference>
<organism evidence="3 4">
    <name type="scientific">Podospora fimiseda</name>
    <dbReference type="NCBI Taxonomy" id="252190"/>
    <lineage>
        <taxon>Eukaryota</taxon>
        <taxon>Fungi</taxon>
        <taxon>Dikarya</taxon>
        <taxon>Ascomycota</taxon>
        <taxon>Pezizomycotina</taxon>
        <taxon>Sordariomycetes</taxon>
        <taxon>Sordariomycetidae</taxon>
        <taxon>Sordariales</taxon>
        <taxon>Podosporaceae</taxon>
        <taxon>Podospora</taxon>
    </lineage>
</organism>
<evidence type="ECO:0000259" key="2">
    <source>
        <dbReference type="Pfam" id="PF00266"/>
    </source>
</evidence>
<dbReference type="Proteomes" id="UP001301958">
    <property type="component" value="Unassembled WGS sequence"/>
</dbReference>
<dbReference type="InterPro" id="IPR015421">
    <property type="entry name" value="PyrdxlP-dep_Trfase_major"/>
</dbReference>
<protein>
    <submittedName>
        <fullName evidence="3">Molybdenum cofactor sulfurase</fullName>
    </submittedName>
</protein>
<dbReference type="Pfam" id="PF00266">
    <property type="entry name" value="Aminotran_5"/>
    <property type="match status" value="1"/>
</dbReference>
<feature type="compositionally biased region" description="Low complexity" evidence="1">
    <location>
        <begin position="33"/>
        <end position="45"/>
    </location>
</feature>
<dbReference type="PANTHER" id="PTHR14237">
    <property type="entry name" value="MOLYBDOPTERIN COFACTOR SULFURASE MOSC"/>
    <property type="match status" value="1"/>
</dbReference>
<comment type="caution">
    <text evidence="3">The sequence shown here is derived from an EMBL/GenBank/DDBJ whole genome shotgun (WGS) entry which is preliminary data.</text>
</comment>
<evidence type="ECO:0000313" key="4">
    <source>
        <dbReference type="Proteomes" id="UP001301958"/>
    </source>
</evidence>
<feature type="region of interest" description="Disordered" evidence="1">
    <location>
        <begin position="1"/>
        <end position="61"/>
    </location>
</feature>
<dbReference type="Gene3D" id="3.90.1150.10">
    <property type="entry name" value="Aspartate Aminotransferase, domain 1"/>
    <property type="match status" value="1"/>
</dbReference>
<dbReference type="SUPFAM" id="SSF53383">
    <property type="entry name" value="PLP-dependent transferases"/>
    <property type="match status" value="1"/>
</dbReference>
<dbReference type="PANTHER" id="PTHR14237:SF80">
    <property type="entry name" value="MOLYBDENUM COFACTOR SULFURASE"/>
    <property type="match status" value="1"/>
</dbReference>
<proteinExistence type="predicted"/>
<feature type="domain" description="Aminotransferase class V" evidence="2">
    <location>
        <begin position="117"/>
        <end position="562"/>
    </location>
</feature>
<dbReference type="InterPro" id="IPR015422">
    <property type="entry name" value="PyrdxlP-dep_Trfase_small"/>
</dbReference>
<evidence type="ECO:0000313" key="3">
    <source>
        <dbReference type="EMBL" id="KAK4230643.1"/>
    </source>
</evidence>
<sequence>MPRPSFLVRFSEKRHRKRASEPNVVVVPSHKQPSSAPVAMSAPPTAVVPPSPQVKHQRHRPLASITSILQAVDRRSLPYPYQQTLPLPQPTTPLLDPYPKPVDVIRREEYPHMNNSTYLDHGGATIYPRTLITRFSTLLQQNLYGNPHSVNGPAKLSGDVVDTVRLRTLKFLGADPKHFDLIFTSNATAAIKLVADSFRDLAEQTASKTFWYGYHRDAHTSLVGVRELTSSSESRCFKDDAEVESWIDQYHGVDEGKLGLFAWPGQSNLTGRRLPLSDWAGRIRNGRRGRGTYTLLDGAGLAMTGDMSHSVFGSPDDTPDFVCLSFYKIFGFPDLGGLVVRKDSGHVLALRKYFGGGTVSMVSTIGQRWHMSKGLEPPQHVQEEGETGNSLHEGLEDGTLPFHSILALGEGIDVFGELYGSMENVSRHTTALVMRLYQGMKSMRYGNGQEVCKIYMDEGYGDPSKQGATVAFNILKENGRYESYAKVEGLANERGIYVRSGGICCPGGLFTALQYEPWQLNRARSAGHHCGPMGLSVINELPTGVVRVSLGAMSTVKDVDTFIGFLHETFVVSDMERGQQQKRNSSSTANEVFEDHVSQVTTCCS</sequence>
<dbReference type="GO" id="GO:0008265">
    <property type="term" value="F:molybdenum cofactor sulfurtransferase activity"/>
    <property type="evidence" value="ECO:0007669"/>
    <property type="project" value="TreeGrafter"/>
</dbReference>
<dbReference type="GO" id="GO:0043545">
    <property type="term" value="P:molybdopterin cofactor metabolic process"/>
    <property type="evidence" value="ECO:0007669"/>
    <property type="project" value="TreeGrafter"/>
</dbReference>
<dbReference type="EMBL" id="MU865297">
    <property type="protein sequence ID" value="KAK4230643.1"/>
    <property type="molecule type" value="Genomic_DNA"/>
</dbReference>
<evidence type="ECO:0000256" key="1">
    <source>
        <dbReference type="SAM" id="MobiDB-lite"/>
    </source>
</evidence>
<accession>A0AAN7H307</accession>
<dbReference type="InterPro" id="IPR015424">
    <property type="entry name" value="PyrdxlP-dep_Trfase"/>
</dbReference>